<comment type="caution">
    <text evidence="2">The sequence shown here is derived from an EMBL/GenBank/DDBJ whole genome shotgun (WGS) entry which is preliminary data.</text>
</comment>
<accession>A0AA41Z2Z2</accession>
<sequence length="166" mass="18360">MSTLKQPPDEELDTSLATSSFEAAVTTEPSATLQLLEETLEVSKKATVVGTVRVSTTTETFDDMAEVSLDRNVIDVSRVPVGQIVDVAPTVRTEGDTTIVPVIEERFIVVKQLYLKEELHIRQRVETEVTRTPVSLRRQTAVVERVDAEGRPIIDDLSRKPEASKA</sequence>
<feature type="domain" description="DUF2382" evidence="1">
    <location>
        <begin position="33"/>
        <end position="142"/>
    </location>
</feature>
<proteinExistence type="predicted"/>
<evidence type="ECO:0000313" key="3">
    <source>
        <dbReference type="Proteomes" id="UP001165667"/>
    </source>
</evidence>
<reference evidence="2" key="1">
    <citation type="submission" date="2022-05" db="EMBL/GenBank/DDBJ databases">
        <authorList>
            <person name="Pankratov T."/>
        </authorList>
    </citation>
    <scope>NUCLEOTIDE SEQUENCE</scope>
    <source>
        <strain evidence="2">BP6-180914</strain>
    </source>
</reference>
<protein>
    <submittedName>
        <fullName evidence="2">YsnF/AvaK domain-containing protein</fullName>
    </submittedName>
</protein>
<evidence type="ECO:0000313" key="2">
    <source>
        <dbReference type="EMBL" id="MCW6512026.1"/>
    </source>
</evidence>
<dbReference type="RefSeq" id="WP_282588404.1">
    <property type="nucleotide sequence ID" value="NZ_JAMOIM010000038.1"/>
</dbReference>
<keyword evidence="3" id="KW-1185">Reference proteome</keyword>
<gene>
    <name evidence="2" type="ORF">M8523_29220</name>
</gene>
<name>A0AA41Z2Z2_9HYPH</name>
<dbReference type="InterPro" id="IPR019060">
    <property type="entry name" value="DUF2382"/>
</dbReference>
<dbReference type="EMBL" id="JAMOIM010000038">
    <property type="protein sequence ID" value="MCW6512026.1"/>
    <property type="molecule type" value="Genomic_DNA"/>
</dbReference>
<dbReference type="Pfam" id="PF09557">
    <property type="entry name" value="DUF2382"/>
    <property type="match status" value="1"/>
</dbReference>
<dbReference type="Proteomes" id="UP001165667">
    <property type="component" value="Unassembled WGS sequence"/>
</dbReference>
<dbReference type="AlphaFoldDB" id="A0AA41Z2Z2"/>
<organism evidence="2 3">
    <name type="scientific">Lichenifustis flavocetrariae</name>
    <dbReference type="NCBI Taxonomy" id="2949735"/>
    <lineage>
        <taxon>Bacteria</taxon>
        <taxon>Pseudomonadati</taxon>
        <taxon>Pseudomonadota</taxon>
        <taxon>Alphaproteobacteria</taxon>
        <taxon>Hyphomicrobiales</taxon>
        <taxon>Lichenihabitantaceae</taxon>
        <taxon>Lichenifustis</taxon>
    </lineage>
</organism>
<evidence type="ECO:0000259" key="1">
    <source>
        <dbReference type="Pfam" id="PF09557"/>
    </source>
</evidence>